<dbReference type="InterPro" id="IPR023214">
    <property type="entry name" value="HAD_sf"/>
</dbReference>
<organism evidence="2 3">
    <name type="scientific">Candidatus Limisoma intestinavium</name>
    <dbReference type="NCBI Taxonomy" id="2840856"/>
    <lineage>
        <taxon>Bacteria</taxon>
        <taxon>Pseudomonadati</taxon>
        <taxon>Bacteroidota</taxon>
        <taxon>Bacteroidia</taxon>
        <taxon>Bacteroidales</taxon>
        <taxon>Candidatus Limisoma</taxon>
    </lineage>
</organism>
<reference evidence="2" key="2">
    <citation type="journal article" date="2021" name="PeerJ">
        <title>Extensive microbial diversity within the chicken gut microbiome revealed by metagenomics and culture.</title>
        <authorList>
            <person name="Gilroy R."/>
            <person name="Ravi A."/>
            <person name="Getino M."/>
            <person name="Pursley I."/>
            <person name="Horton D.L."/>
            <person name="Alikhan N.F."/>
            <person name="Baker D."/>
            <person name="Gharbi K."/>
            <person name="Hall N."/>
            <person name="Watson M."/>
            <person name="Adriaenssens E.M."/>
            <person name="Foster-Nyarko E."/>
            <person name="Jarju S."/>
            <person name="Secka A."/>
            <person name="Antonio M."/>
            <person name="Oren A."/>
            <person name="Chaudhuri R.R."/>
            <person name="La Ragione R."/>
            <person name="Hildebrand F."/>
            <person name="Pallen M.J."/>
        </authorList>
    </citation>
    <scope>NUCLEOTIDE SEQUENCE</scope>
    <source>
        <strain evidence="2">17073</strain>
    </source>
</reference>
<sequence length="216" mass="24924">MENTDKIKGVIFDYGGTIDSRGVHWSEIIWDGYRDASIPVGKEQFRECYVYAERELARTRHILPQHNFFDLLLIKMRIELNYLRDNNFIPDEFPIEENARKIADYCYRQAKNAIEEARPTLEFVGRRVPMVLVSNFYGNIETVLADFDLLKYFPKIIESAVVGIRKPDPRIFRLGVDALGLPPKEILVVGDSLKKDILPAESIGCRTAWLKGKGWT</sequence>
<dbReference type="Proteomes" id="UP000824076">
    <property type="component" value="Unassembled WGS sequence"/>
</dbReference>
<dbReference type="EMBL" id="DVMS01000178">
    <property type="protein sequence ID" value="HIU39263.1"/>
    <property type="molecule type" value="Genomic_DNA"/>
</dbReference>
<dbReference type="NCBIfam" id="TIGR01549">
    <property type="entry name" value="HAD-SF-IA-v1"/>
    <property type="match status" value="1"/>
</dbReference>
<dbReference type="InterPro" id="IPR006439">
    <property type="entry name" value="HAD-SF_hydro_IA"/>
</dbReference>
<name>A0A9D1IKZ9_9BACT</name>
<protein>
    <submittedName>
        <fullName evidence="2">HAD family hydrolase</fullName>
    </submittedName>
</protein>
<evidence type="ECO:0000313" key="3">
    <source>
        <dbReference type="Proteomes" id="UP000824076"/>
    </source>
</evidence>
<dbReference type="GO" id="GO:0016787">
    <property type="term" value="F:hydrolase activity"/>
    <property type="evidence" value="ECO:0007669"/>
    <property type="project" value="UniProtKB-KW"/>
</dbReference>
<dbReference type="PRINTS" id="PR00413">
    <property type="entry name" value="HADHALOGNASE"/>
</dbReference>
<dbReference type="Gene3D" id="3.40.50.1000">
    <property type="entry name" value="HAD superfamily/HAD-like"/>
    <property type="match status" value="1"/>
</dbReference>
<proteinExistence type="predicted"/>
<keyword evidence="1 2" id="KW-0378">Hydrolase</keyword>
<dbReference type="SFLD" id="SFLDG01129">
    <property type="entry name" value="C1.5:_HAD__Beta-PGM__Phosphata"/>
    <property type="match status" value="1"/>
</dbReference>
<dbReference type="InterPro" id="IPR036412">
    <property type="entry name" value="HAD-like_sf"/>
</dbReference>
<accession>A0A9D1IKZ9</accession>
<dbReference type="Pfam" id="PF00702">
    <property type="entry name" value="Hydrolase"/>
    <property type="match status" value="1"/>
</dbReference>
<gene>
    <name evidence="2" type="ORF">IAD18_06320</name>
</gene>
<evidence type="ECO:0000313" key="2">
    <source>
        <dbReference type="EMBL" id="HIU39263.1"/>
    </source>
</evidence>
<dbReference type="PANTHER" id="PTHR43316">
    <property type="entry name" value="HYDROLASE, HALOACID DELAHOGENASE-RELATED"/>
    <property type="match status" value="1"/>
</dbReference>
<comment type="caution">
    <text evidence="2">The sequence shown here is derived from an EMBL/GenBank/DDBJ whole genome shotgun (WGS) entry which is preliminary data.</text>
</comment>
<reference evidence="2" key="1">
    <citation type="submission" date="2020-10" db="EMBL/GenBank/DDBJ databases">
        <authorList>
            <person name="Gilroy R."/>
        </authorList>
    </citation>
    <scope>NUCLEOTIDE SEQUENCE</scope>
    <source>
        <strain evidence="2">17073</strain>
    </source>
</reference>
<feature type="non-terminal residue" evidence="2">
    <location>
        <position position="216"/>
    </location>
</feature>
<dbReference type="SUPFAM" id="SSF56784">
    <property type="entry name" value="HAD-like"/>
    <property type="match status" value="1"/>
</dbReference>
<dbReference type="AlphaFoldDB" id="A0A9D1IKZ9"/>
<evidence type="ECO:0000256" key="1">
    <source>
        <dbReference type="ARBA" id="ARBA00022801"/>
    </source>
</evidence>
<dbReference type="SFLD" id="SFLDS00003">
    <property type="entry name" value="Haloacid_Dehalogenase"/>
    <property type="match status" value="1"/>
</dbReference>
<dbReference type="InterPro" id="IPR051540">
    <property type="entry name" value="S-2-haloacid_dehalogenase"/>
</dbReference>